<evidence type="ECO:0000313" key="2">
    <source>
        <dbReference type="EMBL" id="RNL87676.1"/>
    </source>
</evidence>
<evidence type="ECO:0000313" key="3">
    <source>
        <dbReference type="Proteomes" id="UP000269198"/>
    </source>
</evidence>
<dbReference type="AlphaFoldDB" id="A0A3N0EIE7"/>
<keyword evidence="3" id="KW-1185">Reference proteome</keyword>
<dbReference type="EMBL" id="RJMB01000001">
    <property type="protein sequence ID" value="RNL87676.1"/>
    <property type="molecule type" value="Genomic_DNA"/>
</dbReference>
<feature type="domain" description="DUF397" evidence="1">
    <location>
        <begin position="7"/>
        <end position="63"/>
    </location>
</feature>
<dbReference type="Pfam" id="PF04149">
    <property type="entry name" value="DUF397"/>
    <property type="match status" value="1"/>
</dbReference>
<reference evidence="2 3" key="1">
    <citation type="submission" date="2018-11" db="EMBL/GenBank/DDBJ databases">
        <title>The genome draft of YIM 96095.</title>
        <authorList>
            <person name="Tang S.-K."/>
            <person name="Chunyu W.-X."/>
            <person name="Feng Y.-Z."/>
        </authorList>
    </citation>
    <scope>NUCLEOTIDE SEQUENCE [LARGE SCALE GENOMIC DNA]</scope>
    <source>
        <strain evidence="2 3">YIM 96095</strain>
    </source>
</reference>
<proteinExistence type="predicted"/>
<evidence type="ECO:0000259" key="1">
    <source>
        <dbReference type="Pfam" id="PF04149"/>
    </source>
</evidence>
<accession>A0A3N0EIE7</accession>
<dbReference type="Proteomes" id="UP000269198">
    <property type="component" value="Unassembled WGS sequence"/>
</dbReference>
<dbReference type="InterPro" id="IPR007278">
    <property type="entry name" value="DUF397"/>
</dbReference>
<name>A0A3N0EIE7_9ACTN</name>
<dbReference type="OrthoDB" id="4299240at2"/>
<gene>
    <name evidence="2" type="ORF">EFW17_01015</name>
</gene>
<protein>
    <submittedName>
        <fullName evidence="2">DUF397 domain-containing protein</fullName>
    </submittedName>
</protein>
<comment type="caution">
    <text evidence="2">The sequence shown here is derived from an EMBL/GenBank/DDBJ whole genome shotgun (WGS) entry which is preliminary data.</text>
</comment>
<organism evidence="2 3">
    <name type="scientific">Halostreptopolyspora alba</name>
    <dbReference type="NCBI Taxonomy" id="2487137"/>
    <lineage>
        <taxon>Bacteria</taxon>
        <taxon>Bacillati</taxon>
        <taxon>Actinomycetota</taxon>
        <taxon>Actinomycetes</taxon>
        <taxon>Streptosporangiales</taxon>
        <taxon>Nocardiopsidaceae</taxon>
        <taxon>Halostreptopolyspora</taxon>
    </lineage>
</organism>
<dbReference type="RefSeq" id="WP_123199538.1">
    <property type="nucleotide sequence ID" value="NZ_RJMB01000001.1"/>
</dbReference>
<sequence length="69" mass="7528">MDLSPTPWRKSSYSGNNGGACVEAATTGSVDQGSFLLRDSQHPRASWLACSRAEWHAFVIAVKNGEFDR</sequence>